<name>A0A836K152_9HYME</name>
<keyword evidence="12" id="KW-1185">Reference proteome</keyword>
<evidence type="ECO:0000256" key="9">
    <source>
        <dbReference type="RuleBase" id="RU000454"/>
    </source>
</evidence>
<dbReference type="InterPro" id="IPR033121">
    <property type="entry name" value="PEPTIDASE_A1"/>
</dbReference>
<feature type="active site" evidence="7">
    <location>
        <position position="69"/>
    </location>
</feature>
<keyword evidence="6" id="KW-0325">Glycoprotein</keyword>
<organism evidence="11 12">
    <name type="scientific">Acromyrmex heyeri</name>
    <dbReference type="NCBI Taxonomy" id="230685"/>
    <lineage>
        <taxon>Eukaryota</taxon>
        <taxon>Metazoa</taxon>
        <taxon>Ecdysozoa</taxon>
        <taxon>Arthropoda</taxon>
        <taxon>Hexapoda</taxon>
        <taxon>Insecta</taxon>
        <taxon>Pterygota</taxon>
        <taxon>Neoptera</taxon>
        <taxon>Endopterygota</taxon>
        <taxon>Hymenoptera</taxon>
        <taxon>Apocrita</taxon>
        <taxon>Aculeata</taxon>
        <taxon>Formicoidea</taxon>
        <taxon>Formicidae</taxon>
        <taxon>Myrmicinae</taxon>
        <taxon>Acromyrmex</taxon>
    </lineage>
</organism>
<proteinExistence type="inferred from homology"/>
<evidence type="ECO:0000256" key="1">
    <source>
        <dbReference type="ARBA" id="ARBA00007447"/>
    </source>
</evidence>
<dbReference type="SUPFAM" id="SSF50630">
    <property type="entry name" value="Acid proteases"/>
    <property type="match status" value="1"/>
</dbReference>
<dbReference type="FunFam" id="2.40.70.10:FF:000008">
    <property type="entry name" value="Cathepsin D"/>
    <property type="match status" value="1"/>
</dbReference>
<gene>
    <name evidence="11" type="ORF">G6Z77_0012788</name>
</gene>
<dbReference type="GO" id="GO:0004190">
    <property type="term" value="F:aspartic-type endopeptidase activity"/>
    <property type="evidence" value="ECO:0007669"/>
    <property type="project" value="UniProtKB-KW"/>
</dbReference>
<dbReference type="PROSITE" id="PS00141">
    <property type="entry name" value="ASP_PROTEASE"/>
    <property type="match status" value="2"/>
</dbReference>
<dbReference type="InterPro" id="IPR001969">
    <property type="entry name" value="Aspartic_peptidase_AS"/>
</dbReference>
<dbReference type="GO" id="GO:0006508">
    <property type="term" value="P:proteolysis"/>
    <property type="evidence" value="ECO:0007669"/>
    <property type="project" value="UniProtKB-KW"/>
</dbReference>
<evidence type="ECO:0000256" key="8">
    <source>
        <dbReference type="PIRSR" id="PIRSR601461-2"/>
    </source>
</evidence>
<sequence>KYVHMIYSIIELLYVALRIPILRTKSIRNISKNVRTTDTLELQSNYLNAQYYGVISIGTPPQNFNVIFDTGSSNLWIPSKKCGLTNIACLLHNKYNSEKSNTYQKKDTRFDVHYDTGILSGFLSEDVVTIAGLAVQHQIFAEVITEPLAFATAKFDGILGTGYSVDEVTPVFYNIVKQNLTSRSVFSFHLNRNSSAIIGGEMILGGSDPNYYEGEFTYVSVTDEGHWQFTTDKIHMSNYTFCKNCQAIADTGTSLIIGPMSDIETINKLIGATSPYNTIVNCDHISDMPPINFMLGGKSFVLTGEDYILEDKQHKICTSVFHGVNETSWILGDVFIGRYYTEFDMENNRVGFATSK</sequence>
<keyword evidence="2 9" id="KW-0645">Protease</keyword>
<comment type="similarity">
    <text evidence="1 9">Belongs to the peptidase A1 family.</text>
</comment>
<dbReference type="PANTHER" id="PTHR47966">
    <property type="entry name" value="BETA-SITE APP-CLEAVING ENZYME, ISOFORM A-RELATED"/>
    <property type="match status" value="1"/>
</dbReference>
<dbReference type="OrthoDB" id="771136at2759"/>
<keyword evidence="3 9" id="KW-0064">Aspartyl protease</keyword>
<evidence type="ECO:0000313" key="12">
    <source>
        <dbReference type="Proteomes" id="UP000670152"/>
    </source>
</evidence>
<reference evidence="11 12" key="1">
    <citation type="submission" date="2020-02" db="EMBL/GenBank/DDBJ databases">
        <title>Relaxed selection underlies rapid genomic changes in the transitions from sociality to social parasitism in ants.</title>
        <authorList>
            <person name="Bi X."/>
        </authorList>
    </citation>
    <scope>NUCLEOTIDE SEQUENCE [LARGE SCALE GENOMIC DNA]</scope>
    <source>
        <strain evidence="11">BGI-DK2014b</strain>
        <tissue evidence="11">Whole body</tissue>
    </source>
</reference>
<dbReference type="Proteomes" id="UP000670152">
    <property type="component" value="Unassembled WGS sequence"/>
</dbReference>
<comment type="caution">
    <text evidence="11">The sequence shown here is derived from an EMBL/GenBank/DDBJ whole genome shotgun (WGS) entry which is preliminary data.</text>
</comment>
<protein>
    <submittedName>
        <fullName evidence="11">ASPP protease</fullName>
    </submittedName>
</protein>
<feature type="non-terminal residue" evidence="11">
    <location>
        <position position="356"/>
    </location>
</feature>
<evidence type="ECO:0000256" key="3">
    <source>
        <dbReference type="ARBA" id="ARBA00022750"/>
    </source>
</evidence>
<evidence type="ECO:0000256" key="5">
    <source>
        <dbReference type="ARBA" id="ARBA00023157"/>
    </source>
</evidence>
<keyword evidence="4 9" id="KW-0378">Hydrolase</keyword>
<dbReference type="Gene3D" id="2.60.40.1960">
    <property type="match status" value="1"/>
</dbReference>
<dbReference type="EMBL" id="JAANIB010001401">
    <property type="protein sequence ID" value="KAG5343944.1"/>
    <property type="molecule type" value="Genomic_DNA"/>
</dbReference>
<accession>A0A836K152</accession>
<dbReference type="PANTHER" id="PTHR47966:SF51">
    <property type="entry name" value="BETA-SITE APP-CLEAVING ENZYME, ISOFORM A-RELATED"/>
    <property type="match status" value="1"/>
</dbReference>
<evidence type="ECO:0000256" key="7">
    <source>
        <dbReference type="PIRSR" id="PIRSR601461-1"/>
    </source>
</evidence>
<dbReference type="Gene3D" id="2.40.70.10">
    <property type="entry name" value="Acid Proteases"/>
    <property type="match status" value="2"/>
</dbReference>
<dbReference type="FunFam" id="2.40.70.10:FF:000002">
    <property type="entry name" value="Vacuolar aspartic proteinase"/>
    <property type="match status" value="1"/>
</dbReference>
<dbReference type="InterPro" id="IPR021109">
    <property type="entry name" value="Peptidase_aspartic_dom_sf"/>
</dbReference>
<keyword evidence="5 8" id="KW-1015">Disulfide bond</keyword>
<dbReference type="Pfam" id="PF00026">
    <property type="entry name" value="Asp"/>
    <property type="match status" value="1"/>
</dbReference>
<feature type="domain" description="Peptidase A1" evidence="10">
    <location>
        <begin position="51"/>
        <end position="353"/>
    </location>
</feature>
<feature type="disulfide bond" evidence="8">
    <location>
        <begin position="82"/>
        <end position="89"/>
    </location>
</feature>
<feature type="disulfide bond" evidence="8">
    <location>
        <begin position="282"/>
        <end position="317"/>
    </location>
</feature>
<dbReference type="InterPro" id="IPR001461">
    <property type="entry name" value="Aspartic_peptidase_A1"/>
</dbReference>
<dbReference type="AlphaFoldDB" id="A0A836K152"/>
<evidence type="ECO:0000256" key="2">
    <source>
        <dbReference type="ARBA" id="ARBA00022670"/>
    </source>
</evidence>
<dbReference type="PRINTS" id="PR00792">
    <property type="entry name" value="PEPSIN"/>
</dbReference>
<evidence type="ECO:0000256" key="4">
    <source>
        <dbReference type="ARBA" id="ARBA00022801"/>
    </source>
</evidence>
<feature type="active site" evidence="7">
    <location>
        <position position="250"/>
    </location>
</feature>
<evidence type="ECO:0000256" key="6">
    <source>
        <dbReference type="ARBA" id="ARBA00023180"/>
    </source>
</evidence>
<evidence type="ECO:0000313" key="11">
    <source>
        <dbReference type="EMBL" id="KAG5343944.1"/>
    </source>
</evidence>
<feature type="non-terminal residue" evidence="11">
    <location>
        <position position="1"/>
    </location>
</feature>
<evidence type="ECO:0000259" key="10">
    <source>
        <dbReference type="PROSITE" id="PS51767"/>
    </source>
</evidence>
<dbReference type="PROSITE" id="PS51767">
    <property type="entry name" value="PEPTIDASE_A1"/>
    <property type="match status" value="1"/>
</dbReference>